<gene>
    <name evidence="2" type="ORF">g.6451</name>
</gene>
<accession>A0A1B6JKB3</accession>
<dbReference type="EMBL" id="GECU01007990">
    <property type="protein sequence ID" value="JAS99716.1"/>
    <property type="molecule type" value="Transcribed_RNA"/>
</dbReference>
<keyword evidence="1" id="KW-0732">Signal</keyword>
<evidence type="ECO:0000256" key="1">
    <source>
        <dbReference type="SAM" id="SignalP"/>
    </source>
</evidence>
<sequence length="200" mass="21893">RAPLDNQISKMQASAFVFIAVALVGAHGTCDPEIINKIKTSWNGNPPTNIIQKLTGKITWLTSPSYYSNYSDDISCAQTTVDSTGAAKDFVYLGDTNAPSETDYQLQENEKGILQWEDDSSVLSNNMYVVYQTDNVLAYFQCQSTTPDAYEPYAGMAAVNIKDGDLDNSDALKADLQTGSEALNKLGLRPLEGLYTDCKF</sequence>
<proteinExistence type="predicted"/>
<feature type="non-terminal residue" evidence="2">
    <location>
        <position position="1"/>
    </location>
</feature>
<protein>
    <recommendedName>
        <fullName evidence="3">Lipocalin/cytosolic fatty-acid binding domain-containing protein</fullName>
    </recommendedName>
</protein>
<feature type="chain" id="PRO_5008585847" description="Lipocalin/cytosolic fatty-acid binding domain-containing protein" evidence="1">
    <location>
        <begin position="29"/>
        <end position="200"/>
    </location>
</feature>
<organism evidence="2">
    <name type="scientific">Homalodisca liturata</name>
    <dbReference type="NCBI Taxonomy" id="320908"/>
    <lineage>
        <taxon>Eukaryota</taxon>
        <taxon>Metazoa</taxon>
        <taxon>Ecdysozoa</taxon>
        <taxon>Arthropoda</taxon>
        <taxon>Hexapoda</taxon>
        <taxon>Insecta</taxon>
        <taxon>Pterygota</taxon>
        <taxon>Neoptera</taxon>
        <taxon>Paraneoptera</taxon>
        <taxon>Hemiptera</taxon>
        <taxon>Auchenorrhyncha</taxon>
        <taxon>Membracoidea</taxon>
        <taxon>Cicadellidae</taxon>
        <taxon>Cicadellinae</taxon>
        <taxon>Proconiini</taxon>
        <taxon>Homalodisca</taxon>
    </lineage>
</organism>
<feature type="signal peptide" evidence="1">
    <location>
        <begin position="1"/>
        <end position="28"/>
    </location>
</feature>
<evidence type="ECO:0000313" key="2">
    <source>
        <dbReference type="EMBL" id="JAS99716.1"/>
    </source>
</evidence>
<dbReference type="AlphaFoldDB" id="A0A1B6JKB3"/>
<evidence type="ECO:0008006" key="3">
    <source>
        <dbReference type="Google" id="ProtNLM"/>
    </source>
</evidence>
<name>A0A1B6JKB3_9HEMI</name>
<reference evidence="2" key="1">
    <citation type="submission" date="2015-11" db="EMBL/GenBank/DDBJ databases">
        <title>De novo transcriptome assembly of four potential Pierce s Disease insect vectors from Arizona vineyards.</title>
        <authorList>
            <person name="Tassone E.E."/>
        </authorList>
    </citation>
    <scope>NUCLEOTIDE SEQUENCE</scope>
</reference>